<evidence type="ECO:0000313" key="7">
    <source>
        <dbReference type="EMBL" id="VAX15614.1"/>
    </source>
</evidence>
<dbReference type="InterPro" id="IPR012302">
    <property type="entry name" value="Malic_NAD-bd"/>
</dbReference>
<dbReference type="EC" id="1.1.1.38" evidence="7"/>
<dbReference type="InterPro" id="IPR015884">
    <property type="entry name" value="Malic_enzyme_CS"/>
</dbReference>
<dbReference type="Pfam" id="PF00390">
    <property type="entry name" value="malic"/>
    <property type="match status" value="1"/>
</dbReference>
<dbReference type="SMART" id="SM00919">
    <property type="entry name" value="Malic_M"/>
    <property type="match status" value="1"/>
</dbReference>
<dbReference type="EMBL" id="UOGC01000015">
    <property type="protein sequence ID" value="VAX15614.1"/>
    <property type="molecule type" value="Genomic_DNA"/>
</dbReference>
<evidence type="ECO:0000259" key="5">
    <source>
        <dbReference type="SMART" id="SM00919"/>
    </source>
</evidence>
<keyword evidence="4" id="KW-0520">NAD</keyword>
<keyword evidence="7" id="KW-0560">Oxidoreductase</keyword>
<dbReference type="GO" id="GO:0046872">
    <property type="term" value="F:metal ion binding"/>
    <property type="evidence" value="ECO:0007669"/>
    <property type="project" value="UniProtKB-KW"/>
</dbReference>
<dbReference type="InterPro" id="IPR037062">
    <property type="entry name" value="Malic_N_dom_sf"/>
</dbReference>
<name>A0A3B1BUS9_9ZZZZ</name>
<dbReference type="InterPro" id="IPR001891">
    <property type="entry name" value="Malic_OxRdtase"/>
</dbReference>
<dbReference type="PIRSF" id="PIRSF000106">
    <property type="entry name" value="ME"/>
    <property type="match status" value="1"/>
</dbReference>
<dbReference type="SUPFAM" id="SSF51735">
    <property type="entry name" value="NAD(P)-binding Rossmann-fold domains"/>
    <property type="match status" value="1"/>
</dbReference>
<dbReference type="PRINTS" id="PR00072">
    <property type="entry name" value="MALOXRDTASE"/>
</dbReference>
<dbReference type="PANTHER" id="PTHR23406:SF34">
    <property type="entry name" value="NAD-DEPENDENT MALIC ENZYME, MITOCHONDRIAL"/>
    <property type="match status" value="1"/>
</dbReference>
<dbReference type="PROSITE" id="PS00331">
    <property type="entry name" value="MALIC_ENZYMES"/>
    <property type="match status" value="1"/>
</dbReference>
<dbReference type="NCBIfam" id="NF010052">
    <property type="entry name" value="PRK13529.1"/>
    <property type="match status" value="1"/>
</dbReference>
<keyword evidence="3" id="KW-0479">Metal-binding</keyword>
<reference evidence="7" key="1">
    <citation type="submission" date="2018-06" db="EMBL/GenBank/DDBJ databases">
        <authorList>
            <person name="Zhirakovskaya E."/>
        </authorList>
    </citation>
    <scope>NUCLEOTIDE SEQUENCE</scope>
</reference>
<dbReference type="AlphaFoldDB" id="A0A3B1BUS9"/>
<dbReference type="InterPro" id="IPR036291">
    <property type="entry name" value="NAD(P)-bd_dom_sf"/>
</dbReference>
<organism evidence="7">
    <name type="scientific">hydrothermal vent metagenome</name>
    <dbReference type="NCBI Taxonomy" id="652676"/>
    <lineage>
        <taxon>unclassified sequences</taxon>
        <taxon>metagenomes</taxon>
        <taxon>ecological metagenomes</taxon>
    </lineage>
</organism>
<feature type="domain" description="Malic enzyme N-terminal" evidence="6">
    <location>
        <begin position="111"/>
        <end position="291"/>
    </location>
</feature>
<dbReference type="Pfam" id="PF03949">
    <property type="entry name" value="Malic_M"/>
    <property type="match status" value="1"/>
</dbReference>
<sequence length="594" mass="64573">MSVPAWFGGRIMGSWIDVIIFFGGTAMTHYRAKQEDGQAYVEIDLTGSDLLHNPLLNRGTAFTEAERREFGLMGLLPPHVSTMDEQLDRVYKNYKGKPDNIERYVFLRALQDRNETLFYALVAAHLEEMVPIIYTPTVGEAVQKGSHIYRHSRGLYISPDNVDCIDKMSKELPSQDIDVIVVTDNQGILGIGDQGIGGMGIPIGKLSLYTLGAGIPPHGCLPICLDVGTDNEALLDDPLYLGHKQKRITGAEYYNFIDKFVGMIKKTFPDALLQWEDFSKQNAFSNLDRYRSSMLSFNDDIQGTGAVVLAGVIGAMRIKEEKLEDQKFLLFGAGAGGIGVARQIKSALVGSGLSENEAGSKIFVVDSRGLLLSDREGMESYKADLAVDRGMVSSFDVADPARITLLETIQNAKITVLLGFSGQPGTFTEDVVRAMMENSREPVIFPLSNPTSKAEATPADIYAWTGGGAIVATGSPFDDVSMGEHHFRIGQGNNAFIFPGVGLGVLMAQTKVITNEMFTSAAYRLADFIPSDARTSHCVYPQISDLFKVSVQVAHAVFNEAVKSGVAGAGAGNDPGEAIDGKVWKPVYIPYHKS</sequence>
<dbReference type="GO" id="GO:0051287">
    <property type="term" value="F:NAD binding"/>
    <property type="evidence" value="ECO:0007669"/>
    <property type="project" value="InterPro"/>
</dbReference>
<dbReference type="FunFam" id="3.40.50.10380:FF:000001">
    <property type="entry name" value="NAD-dependent malic enzyme"/>
    <property type="match status" value="1"/>
</dbReference>
<dbReference type="PANTHER" id="PTHR23406">
    <property type="entry name" value="MALIC ENZYME-RELATED"/>
    <property type="match status" value="1"/>
</dbReference>
<dbReference type="InterPro" id="IPR012301">
    <property type="entry name" value="Malic_N_dom"/>
</dbReference>
<dbReference type="Gene3D" id="3.40.50.720">
    <property type="entry name" value="NAD(P)-binding Rossmann-like Domain"/>
    <property type="match status" value="1"/>
</dbReference>
<feature type="domain" description="Malic enzyme NAD-binding" evidence="5">
    <location>
        <begin position="301"/>
        <end position="562"/>
    </location>
</feature>
<protein>
    <submittedName>
        <fullName evidence="7">NAD-dependent malic enzyme</fullName>
        <ecNumber evidence="7">1.1.1.38</ecNumber>
    </submittedName>
</protein>
<dbReference type="InterPro" id="IPR046346">
    <property type="entry name" value="Aminoacid_DH-like_N_sf"/>
</dbReference>
<comment type="cofactor">
    <cofactor evidence="1">
        <name>Mn(2+)</name>
        <dbReference type="ChEBI" id="CHEBI:29035"/>
    </cofactor>
</comment>
<evidence type="ECO:0000256" key="4">
    <source>
        <dbReference type="ARBA" id="ARBA00023027"/>
    </source>
</evidence>
<evidence type="ECO:0000256" key="1">
    <source>
        <dbReference type="ARBA" id="ARBA00001936"/>
    </source>
</evidence>
<gene>
    <name evidence="7" type="ORF">MNBD_NITROSPINAE01-1342</name>
</gene>
<comment type="similarity">
    <text evidence="2">Belongs to the malic enzymes family.</text>
</comment>
<evidence type="ECO:0000256" key="2">
    <source>
        <dbReference type="ARBA" id="ARBA00008785"/>
    </source>
</evidence>
<evidence type="ECO:0000256" key="3">
    <source>
        <dbReference type="ARBA" id="ARBA00022723"/>
    </source>
</evidence>
<proteinExistence type="inferred from homology"/>
<dbReference type="GO" id="GO:0006108">
    <property type="term" value="P:malate metabolic process"/>
    <property type="evidence" value="ECO:0007669"/>
    <property type="project" value="TreeGrafter"/>
</dbReference>
<dbReference type="SMART" id="SM01274">
    <property type="entry name" value="malic"/>
    <property type="match status" value="1"/>
</dbReference>
<dbReference type="GO" id="GO:0016616">
    <property type="term" value="F:oxidoreductase activity, acting on the CH-OH group of donors, NAD or NADP as acceptor"/>
    <property type="evidence" value="ECO:0007669"/>
    <property type="project" value="InterPro"/>
</dbReference>
<evidence type="ECO:0000259" key="6">
    <source>
        <dbReference type="SMART" id="SM01274"/>
    </source>
</evidence>
<dbReference type="SUPFAM" id="SSF53223">
    <property type="entry name" value="Aminoacid dehydrogenase-like, N-terminal domain"/>
    <property type="match status" value="1"/>
</dbReference>
<dbReference type="Gene3D" id="3.40.50.10380">
    <property type="entry name" value="Malic enzyme, N-terminal domain"/>
    <property type="match status" value="1"/>
</dbReference>
<accession>A0A3B1BUS9</accession>
<dbReference type="GO" id="GO:0004470">
    <property type="term" value="F:malic enzyme activity"/>
    <property type="evidence" value="ECO:0007669"/>
    <property type="project" value="InterPro"/>
</dbReference>